<protein>
    <recommendedName>
        <fullName evidence="3">Secreted protein (Por secretion system target)</fullName>
    </recommendedName>
</protein>
<name>A0A327VTC2_9BACT</name>
<reference evidence="1 2" key="1">
    <citation type="submission" date="2018-06" db="EMBL/GenBank/DDBJ databases">
        <title>Genomic Encyclopedia of Archaeal and Bacterial Type Strains, Phase II (KMG-II): from individual species to whole genera.</title>
        <authorList>
            <person name="Goeker M."/>
        </authorList>
    </citation>
    <scope>NUCLEOTIDE SEQUENCE [LARGE SCALE GENOMIC DNA]</scope>
    <source>
        <strain evidence="1 2">DSM 29821</strain>
    </source>
</reference>
<comment type="caution">
    <text evidence="1">The sequence shown here is derived from an EMBL/GenBank/DDBJ whole genome shotgun (WGS) entry which is preliminary data.</text>
</comment>
<keyword evidence="2" id="KW-1185">Reference proteome</keyword>
<dbReference type="Proteomes" id="UP000249819">
    <property type="component" value="Unassembled WGS sequence"/>
</dbReference>
<sequence>MDQWSFILVASQLAGIFSVGEKAYTIRQDGAYANRFEISVAGDKVRGPVILTVLNDQHIPVRIIPFEPSSFASAQKVQLTGLPSGKYIFNFSLTGKAGEKAFEIRQE</sequence>
<dbReference type="RefSeq" id="WP_146616249.1">
    <property type="nucleotide sequence ID" value="NZ_QLMA01000006.1"/>
</dbReference>
<organism evidence="1 2">
    <name type="scientific">Chitinophaga dinghuensis</name>
    <dbReference type="NCBI Taxonomy" id="1539050"/>
    <lineage>
        <taxon>Bacteria</taxon>
        <taxon>Pseudomonadati</taxon>
        <taxon>Bacteroidota</taxon>
        <taxon>Chitinophagia</taxon>
        <taxon>Chitinophagales</taxon>
        <taxon>Chitinophagaceae</taxon>
        <taxon>Chitinophaga</taxon>
    </lineage>
</organism>
<evidence type="ECO:0000313" key="2">
    <source>
        <dbReference type="Proteomes" id="UP000249819"/>
    </source>
</evidence>
<evidence type="ECO:0000313" key="1">
    <source>
        <dbReference type="EMBL" id="RAJ79311.1"/>
    </source>
</evidence>
<dbReference type="OrthoDB" id="675751at2"/>
<gene>
    <name evidence="1" type="ORF">CLV59_106372</name>
</gene>
<dbReference type="EMBL" id="QLMA01000006">
    <property type="protein sequence ID" value="RAJ79311.1"/>
    <property type="molecule type" value="Genomic_DNA"/>
</dbReference>
<dbReference type="AlphaFoldDB" id="A0A327VTC2"/>
<evidence type="ECO:0008006" key="3">
    <source>
        <dbReference type="Google" id="ProtNLM"/>
    </source>
</evidence>
<accession>A0A327VTC2</accession>
<proteinExistence type="predicted"/>